<gene>
    <name evidence="2" type="ORF">LRP49_04935</name>
</gene>
<keyword evidence="3" id="KW-1185">Reference proteome</keyword>
<dbReference type="InterPro" id="IPR014966">
    <property type="entry name" value="FRG-dom"/>
</dbReference>
<accession>A0ABT5QJS5</accession>
<name>A0ABT5QJS5_9GAMM</name>
<comment type="caution">
    <text evidence="2">The sequence shown here is derived from an EMBL/GenBank/DDBJ whole genome shotgun (WGS) entry which is preliminary data.</text>
</comment>
<protein>
    <submittedName>
        <fullName evidence="2">FRG domain-containing protein</fullName>
    </submittedName>
</protein>
<evidence type="ECO:0000259" key="1">
    <source>
        <dbReference type="SMART" id="SM00901"/>
    </source>
</evidence>
<dbReference type="RefSeq" id="WP_274140628.1">
    <property type="nucleotide sequence ID" value="NZ_JAJUBB010000003.1"/>
</dbReference>
<dbReference type="Proteomes" id="UP001149821">
    <property type="component" value="Unassembled WGS sequence"/>
</dbReference>
<proteinExistence type="predicted"/>
<sequence length="254" mass="28905">MSYTWKSFKELIGDSTSGDKKYYFRGQSCSEWKLETSFHRASADKKITLNSHLTEIIHDVNRQVSSMDKPVDLQNGIEFGEMLARLQHHGFPTPLLDWTLSPYVAAYFAFKGAPVEAKPEDMVSIYMFDINKWVSEVTPSADLLSPIPFVSDFAPYLTKNPRMARQMGVMTMTNVTDIQQFIMSRGHDYLFKACIQASERSVVMKELNLMGINDHTLFPDFDGLCKHLKEIHFDNKCKVLPPPLPLVPPPPPKA</sequence>
<evidence type="ECO:0000313" key="3">
    <source>
        <dbReference type="Proteomes" id="UP001149821"/>
    </source>
</evidence>
<dbReference type="EMBL" id="JAJUBB010000003">
    <property type="protein sequence ID" value="MDD1780541.1"/>
    <property type="molecule type" value="Genomic_DNA"/>
</dbReference>
<organism evidence="2 3">
    <name type="scientific">Enterovibrio qingdaonensis</name>
    <dbReference type="NCBI Taxonomy" id="2899818"/>
    <lineage>
        <taxon>Bacteria</taxon>
        <taxon>Pseudomonadati</taxon>
        <taxon>Pseudomonadota</taxon>
        <taxon>Gammaproteobacteria</taxon>
        <taxon>Vibrionales</taxon>
        <taxon>Vibrionaceae</taxon>
        <taxon>Enterovibrio</taxon>
    </lineage>
</organism>
<dbReference type="Pfam" id="PF08867">
    <property type="entry name" value="FRG"/>
    <property type="match status" value="1"/>
</dbReference>
<evidence type="ECO:0000313" key="2">
    <source>
        <dbReference type="EMBL" id="MDD1780541.1"/>
    </source>
</evidence>
<feature type="domain" description="FRG" evidence="1">
    <location>
        <begin position="18"/>
        <end position="127"/>
    </location>
</feature>
<dbReference type="SMART" id="SM00901">
    <property type="entry name" value="FRG"/>
    <property type="match status" value="1"/>
</dbReference>
<reference evidence="2" key="1">
    <citation type="submission" date="2021-12" db="EMBL/GenBank/DDBJ databases">
        <title>Enterovibrio ZSDZ35 sp. nov. and Enterovibrio ZSDZ42 sp. nov., isolated from coastal seawater in Qingdao.</title>
        <authorList>
            <person name="Zhang P."/>
        </authorList>
    </citation>
    <scope>NUCLEOTIDE SEQUENCE</scope>
    <source>
        <strain evidence="2">ZSDZ35</strain>
    </source>
</reference>